<evidence type="ECO:0008006" key="10">
    <source>
        <dbReference type="Google" id="ProtNLM"/>
    </source>
</evidence>
<comment type="similarity">
    <text evidence="1">Belongs to the sigma-70 factor family. ECF subfamily.</text>
</comment>
<accession>A0A6M5Z0F9</accession>
<keyword evidence="2" id="KW-0805">Transcription regulation</keyword>
<evidence type="ECO:0000259" key="7">
    <source>
        <dbReference type="Pfam" id="PF08281"/>
    </source>
</evidence>
<keyword evidence="4" id="KW-0804">Transcription</keyword>
<keyword evidence="5" id="KW-1133">Transmembrane helix</keyword>
<dbReference type="Pfam" id="PF08281">
    <property type="entry name" value="Sigma70_r4_2"/>
    <property type="match status" value="1"/>
</dbReference>
<dbReference type="RefSeq" id="WP_171474010.1">
    <property type="nucleotide sequence ID" value="NZ_CP053452.2"/>
</dbReference>
<dbReference type="NCBIfam" id="TIGR02937">
    <property type="entry name" value="sigma70-ECF"/>
    <property type="match status" value="1"/>
</dbReference>
<dbReference type="Gene3D" id="1.10.1740.10">
    <property type="match status" value="1"/>
</dbReference>
<feature type="transmembrane region" description="Helical" evidence="5">
    <location>
        <begin position="244"/>
        <end position="266"/>
    </location>
</feature>
<evidence type="ECO:0000256" key="4">
    <source>
        <dbReference type="ARBA" id="ARBA00023163"/>
    </source>
</evidence>
<dbReference type="EMBL" id="CP053452">
    <property type="protein sequence ID" value="QJW98943.1"/>
    <property type="molecule type" value="Genomic_DNA"/>
</dbReference>
<keyword evidence="9" id="KW-1185">Reference proteome</keyword>
<dbReference type="GO" id="GO:0003677">
    <property type="term" value="F:DNA binding"/>
    <property type="evidence" value="ECO:0007669"/>
    <property type="project" value="InterPro"/>
</dbReference>
<dbReference type="InterPro" id="IPR014284">
    <property type="entry name" value="RNA_pol_sigma-70_dom"/>
</dbReference>
<dbReference type="InterPro" id="IPR007627">
    <property type="entry name" value="RNA_pol_sigma70_r2"/>
</dbReference>
<sequence>MSLRPWLQSVTANAAGLTPQADAVQLGRFVSERDESAFAAMVGRHGATVLGVCRRMLRDHHDAEDATQAVFVVLARHAGSIRRPENLAAWLHGVAVRVCRKALARRAKRPALEPAPEPAVEPTLQDGMRAIDEALLALPEKLRQPLVLCYLHGLTRDEAAAELGLSATTFRGRLDRGKERFQKELRRRGFPLAIGFVGTVLTTSPLPAATARSIRQHALGSEPLPDAMKSLTHGVTSVMPKLKFWSLAALAAGLLIVGWIAVSASWRQPPAGGVRSDAFTKLSEPDPKAGKAPPKLEGTWTAAIVSADGKSRREFRVKFLDDRHTRWDISVTSPSLTVPATISVRMKYEFTPQGELKEEMLEKWSGEDIVPLTEDDKKPRVWKYTPNADGNGFTLVNPLTTNSLSFTRAGEQAKAPADPLVAEKLVKIDRAITKLPTLESEKPGYCLLAFGPEAEHRVWVILDGSKLYVDRNGDGDLTDDGAITADPALSVPSKSYVFSVTDIGPAKQEKKFALLVSTLTVGPSQPAAILIVTRDGHPTQKVGPEDLRFTDKPEDARVLHFSSPVITIRPSIILPTTLDAEKASEFRVQVGTPGVGAGSFVSFFYRDLAKNRNPIAEFTFQPARAGDEPIVKRVTLDERCCDDHFSGTIEVPKGTIGDRVHVSVQFPDCSFGPVSPFVGDVRINRTK</sequence>
<dbReference type="GO" id="GO:0006352">
    <property type="term" value="P:DNA-templated transcription initiation"/>
    <property type="evidence" value="ECO:0007669"/>
    <property type="project" value="InterPro"/>
</dbReference>
<keyword evidence="3" id="KW-0731">Sigma factor</keyword>
<dbReference type="SUPFAM" id="SSF88659">
    <property type="entry name" value="Sigma3 and sigma4 domains of RNA polymerase sigma factors"/>
    <property type="match status" value="1"/>
</dbReference>
<dbReference type="PANTHER" id="PTHR43133">
    <property type="entry name" value="RNA POLYMERASE ECF-TYPE SIGMA FACTO"/>
    <property type="match status" value="1"/>
</dbReference>
<evidence type="ECO:0000256" key="3">
    <source>
        <dbReference type="ARBA" id="ARBA00023082"/>
    </source>
</evidence>
<evidence type="ECO:0000256" key="2">
    <source>
        <dbReference type="ARBA" id="ARBA00023015"/>
    </source>
</evidence>
<evidence type="ECO:0000313" key="9">
    <source>
        <dbReference type="Proteomes" id="UP000503447"/>
    </source>
</evidence>
<dbReference type="GO" id="GO:0016987">
    <property type="term" value="F:sigma factor activity"/>
    <property type="evidence" value="ECO:0007669"/>
    <property type="project" value="UniProtKB-KW"/>
</dbReference>
<feature type="domain" description="RNA polymerase sigma-70 region 2" evidence="6">
    <location>
        <begin position="41"/>
        <end position="108"/>
    </location>
</feature>
<name>A0A6M5Z0F9_9BACT</name>
<dbReference type="CDD" id="cd06171">
    <property type="entry name" value="Sigma70_r4"/>
    <property type="match status" value="1"/>
</dbReference>
<dbReference type="InterPro" id="IPR039425">
    <property type="entry name" value="RNA_pol_sigma-70-like"/>
</dbReference>
<dbReference type="Pfam" id="PF04542">
    <property type="entry name" value="Sigma70_r2"/>
    <property type="match status" value="1"/>
</dbReference>
<evidence type="ECO:0000313" key="8">
    <source>
        <dbReference type="EMBL" id="QJW98943.1"/>
    </source>
</evidence>
<feature type="transmembrane region" description="Helical" evidence="5">
    <location>
        <begin position="190"/>
        <end position="209"/>
    </location>
</feature>
<keyword evidence="5" id="KW-0812">Transmembrane</keyword>
<dbReference type="InterPro" id="IPR013324">
    <property type="entry name" value="RNA_pol_sigma_r3/r4-like"/>
</dbReference>
<keyword evidence="5" id="KW-0472">Membrane</keyword>
<dbReference type="InterPro" id="IPR013325">
    <property type="entry name" value="RNA_pol_sigma_r2"/>
</dbReference>
<dbReference type="Proteomes" id="UP000503447">
    <property type="component" value="Chromosome"/>
</dbReference>
<gene>
    <name evidence="8" type="ORF">FTUN_6538</name>
</gene>
<organism evidence="8 9">
    <name type="scientific">Frigoriglobus tundricola</name>
    <dbReference type="NCBI Taxonomy" id="2774151"/>
    <lineage>
        <taxon>Bacteria</taxon>
        <taxon>Pseudomonadati</taxon>
        <taxon>Planctomycetota</taxon>
        <taxon>Planctomycetia</taxon>
        <taxon>Gemmatales</taxon>
        <taxon>Gemmataceae</taxon>
        <taxon>Frigoriglobus</taxon>
    </lineage>
</organism>
<dbReference type="Gene3D" id="1.10.10.10">
    <property type="entry name" value="Winged helix-like DNA-binding domain superfamily/Winged helix DNA-binding domain"/>
    <property type="match status" value="1"/>
</dbReference>
<protein>
    <recommendedName>
        <fullName evidence="10">ECF RNA polymerase sigma factor SigE</fullName>
    </recommendedName>
</protein>
<evidence type="ECO:0000256" key="5">
    <source>
        <dbReference type="SAM" id="Phobius"/>
    </source>
</evidence>
<evidence type="ECO:0000259" key="6">
    <source>
        <dbReference type="Pfam" id="PF04542"/>
    </source>
</evidence>
<dbReference type="InterPro" id="IPR036388">
    <property type="entry name" value="WH-like_DNA-bd_sf"/>
</dbReference>
<dbReference type="SUPFAM" id="SSF88946">
    <property type="entry name" value="Sigma2 domain of RNA polymerase sigma factors"/>
    <property type="match status" value="1"/>
</dbReference>
<dbReference type="KEGG" id="ftj:FTUN_6538"/>
<dbReference type="PANTHER" id="PTHR43133:SF51">
    <property type="entry name" value="RNA POLYMERASE SIGMA FACTOR"/>
    <property type="match status" value="1"/>
</dbReference>
<dbReference type="AlphaFoldDB" id="A0A6M5Z0F9"/>
<feature type="domain" description="RNA polymerase sigma factor 70 region 4 type 2" evidence="7">
    <location>
        <begin position="129"/>
        <end position="180"/>
    </location>
</feature>
<dbReference type="InterPro" id="IPR013249">
    <property type="entry name" value="RNA_pol_sigma70_r4_t2"/>
</dbReference>
<reference evidence="9" key="1">
    <citation type="submission" date="2020-05" db="EMBL/GenBank/DDBJ databases">
        <title>Frigoriglobus tundricola gen. nov., sp. nov., a psychrotolerant cellulolytic planctomycete of the family Gemmataceae with two divergent copies of 16S rRNA gene.</title>
        <authorList>
            <person name="Kulichevskaya I.S."/>
            <person name="Ivanova A.A."/>
            <person name="Naumoff D.G."/>
            <person name="Beletsky A.V."/>
            <person name="Rijpstra W.I.C."/>
            <person name="Sinninghe Damste J.S."/>
            <person name="Mardanov A.V."/>
            <person name="Ravin N.V."/>
            <person name="Dedysh S.N."/>
        </authorList>
    </citation>
    <scope>NUCLEOTIDE SEQUENCE [LARGE SCALE GENOMIC DNA]</scope>
    <source>
        <strain evidence="9">PL17</strain>
    </source>
</reference>
<evidence type="ECO:0000256" key="1">
    <source>
        <dbReference type="ARBA" id="ARBA00010641"/>
    </source>
</evidence>
<proteinExistence type="inferred from homology"/>